<evidence type="ECO:0000313" key="1">
    <source>
        <dbReference type="EMBL" id="ADD81172.1"/>
    </source>
</evidence>
<keyword evidence="2" id="KW-1185">Reference proteome</keyword>
<organism evidence="1 2">
    <name type="scientific">Rhodococcus phage ReqiPine5</name>
    <dbReference type="NCBI Taxonomy" id="691963"/>
    <lineage>
        <taxon>Viruses</taxon>
        <taxon>Duplodnaviria</taxon>
        <taxon>Heunggongvirae</taxon>
        <taxon>Uroviricota</taxon>
        <taxon>Caudoviricetes</taxon>
        <taxon>Caudoviricetes incertae sedis</taxon>
        <taxon>Reqipinevirus</taxon>
        <taxon>Reqipinevirus reqipine5</taxon>
    </lineage>
</organism>
<dbReference type="EMBL" id="GU580943">
    <property type="protein sequence ID" value="ADD81172.1"/>
    <property type="molecule type" value="Genomic_DNA"/>
</dbReference>
<dbReference type="KEGG" id="vg:18564178"/>
<proteinExistence type="predicted"/>
<dbReference type="GeneID" id="18564178"/>
<gene>
    <name evidence="1" type="ORF">ReqiPine5gene67</name>
</gene>
<protein>
    <submittedName>
        <fullName evidence="1">Gp67</fullName>
    </submittedName>
</protein>
<name>D4P842_9CAUD</name>
<dbReference type="Proteomes" id="UP000001504">
    <property type="component" value="Segment"/>
</dbReference>
<evidence type="ECO:0000313" key="2">
    <source>
        <dbReference type="Proteomes" id="UP000001504"/>
    </source>
</evidence>
<dbReference type="RefSeq" id="YP_009016248.1">
    <property type="nucleotide sequence ID" value="NC_023722.1"/>
</dbReference>
<accession>D4P842</accession>
<sequence length="104" mass="11454">MTAPRVHRARPGAYSARTRLLDDAHRHGWGHRDRGPRVTFEKGGVVIEVDYTASGIVRSASMGYGTDIVPLDVIGAGTKTTRNLYEIVRSWLTPHEDPTTKGRG</sequence>
<reference evidence="1 2" key="1">
    <citation type="journal article" date="2011" name="Appl. Environ. Microbiol.">
        <title>Genomic and functional analyses of Rhodococcus equi phages ReqiPepy6, ReqiPoco6, ReqiPine5, and ReqiDocB7.</title>
        <authorList>
            <person name="Summer E.J."/>
            <person name="Liu M."/>
            <person name="Gill J.J."/>
            <person name="Grant M."/>
            <person name="Chan-Cortes T.N."/>
            <person name="Ferguson L."/>
            <person name="Janes C."/>
            <person name="Lange K."/>
            <person name="Bertoli M."/>
            <person name="Moore C."/>
            <person name="Orchard R.C."/>
            <person name="Cohen N."/>
            <person name="Young R."/>
        </authorList>
    </citation>
    <scope>NUCLEOTIDE SEQUENCE [LARGE SCALE GENOMIC DNA]</scope>
</reference>